<evidence type="ECO:0000313" key="1">
    <source>
        <dbReference type="EnsemblPlants" id="Solyc08g041880.1.1"/>
    </source>
</evidence>
<evidence type="ECO:0000313" key="2">
    <source>
        <dbReference type="Proteomes" id="UP000004994"/>
    </source>
</evidence>
<accession>K4CK48</accession>
<dbReference type="HOGENOM" id="CLU_2227912_0_0_1"/>
<dbReference type="Proteomes" id="UP000004994">
    <property type="component" value="Chromosome 8"/>
</dbReference>
<dbReference type="AlphaFoldDB" id="K4CK48"/>
<dbReference type="EnsemblPlants" id="Solyc08g041880.1.1">
    <property type="protein sequence ID" value="Solyc08g041880.1.1"/>
    <property type="gene ID" value="Solyc08g041880.1"/>
</dbReference>
<organism evidence="1">
    <name type="scientific">Solanum lycopersicum</name>
    <name type="common">Tomato</name>
    <name type="synonym">Lycopersicon esculentum</name>
    <dbReference type="NCBI Taxonomy" id="4081"/>
    <lineage>
        <taxon>Eukaryota</taxon>
        <taxon>Viridiplantae</taxon>
        <taxon>Streptophyta</taxon>
        <taxon>Embryophyta</taxon>
        <taxon>Tracheophyta</taxon>
        <taxon>Spermatophyta</taxon>
        <taxon>Magnoliopsida</taxon>
        <taxon>eudicotyledons</taxon>
        <taxon>Gunneridae</taxon>
        <taxon>Pentapetalae</taxon>
        <taxon>asterids</taxon>
        <taxon>lamiids</taxon>
        <taxon>Solanales</taxon>
        <taxon>Solanaceae</taxon>
        <taxon>Solanoideae</taxon>
        <taxon>Solaneae</taxon>
        <taxon>Solanum</taxon>
        <taxon>Solanum subgen. Lycopersicon</taxon>
    </lineage>
</organism>
<reference evidence="1" key="2">
    <citation type="submission" date="2015-06" db="UniProtKB">
        <authorList>
            <consortium name="EnsemblPlants"/>
        </authorList>
    </citation>
    <scope>IDENTIFICATION</scope>
    <source>
        <strain evidence="1">cv. Heinz 1706</strain>
    </source>
</reference>
<dbReference type="Gramene" id="Solyc08g041880.1.1">
    <property type="protein sequence ID" value="Solyc08g041880.1.1"/>
    <property type="gene ID" value="Solyc08g041880.1"/>
</dbReference>
<dbReference type="PaxDb" id="4081-Solyc08g041880.1.1"/>
<sequence>MEGGDGIGHTSRWGEGGGLKAQFLKMAPLVEVERMTSGNLLKRGSLKARRLKLGLGIFGARHRQEGEPGLGLEERRLKAGTGQWGLGEQCLEARWESAWLGNFYFD</sequence>
<keyword evidence="2" id="KW-1185">Reference proteome</keyword>
<name>K4CK48_SOLLC</name>
<reference evidence="1" key="1">
    <citation type="journal article" date="2012" name="Nature">
        <title>The tomato genome sequence provides insights into fleshy fruit evolution.</title>
        <authorList>
            <consortium name="Tomato Genome Consortium"/>
        </authorList>
    </citation>
    <scope>NUCLEOTIDE SEQUENCE [LARGE SCALE GENOMIC DNA]</scope>
    <source>
        <strain evidence="1">cv. Heinz 1706</strain>
    </source>
</reference>
<proteinExistence type="predicted"/>
<dbReference type="InParanoid" id="K4CK48"/>
<protein>
    <submittedName>
        <fullName evidence="1">Uncharacterized protein</fullName>
    </submittedName>
</protein>